<reference evidence="1 2" key="1">
    <citation type="submission" date="2020-08" db="EMBL/GenBank/DDBJ databases">
        <title>Sequencing the genomes of 1000 actinobacteria strains.</title>
        <authorList>
            <person name="Klenk H.-P."/>
        </authorList>
    </citation>
    <scope>NUCLEOTIDE SEQUENCE [LARGE SCALE GENOMIC DNA]</scope>
    <source>
        <strain evidence="1 2">DSM 45486</strain>
    </source>
</reference>
<dbReference type="SUPFAM" id="SSF55961">
    <property type="entry name" value="Bet v1-like"/>
    <property type="match status" value="1"/>
</dbReference>
<proteinExistence type="predicted"/>
<sequence>MDTDLPYVDEHSVLVPAPPMAVWHSLASVMTRSRADGNEALGLLLATEPRRATGTPFEVGSTIAGFAVTAAVPGQLLELSGRHRFSRYRLVMTLAEQAGGTLLSARTYALFPGPHGFLYRQLVIRTGGHRLVMAGLLRSVRHHAAKNRSVA</sequence>
<evidence type="ECO:0008006" key="3">
    <source>
        <dbReference type="Google" id="ProtNLM"/>
    </source>
</evidence>
<dbReference type="Proteomes" id="UP000552097">
    <property type="component" value="Unassembled WGS sequence"/>
</dbReference>
<dbReference type="RefSeq" id="WP_221483469.1">
    <property type="nucleotide sequence ID" value="NZ_JACHMO010000001.1"/>
</dbReference>
<evidence type="ECO:0000313" key="2">
    <source>
        <dbReference type="Proteomes" id="UP000552097"/>
    </source>
</evidence>
<keyword evidence="2" id="KW-1185">Reference proteome</keyword>
<evidence type="ECO:0000313" key="1">
    <source>
        <dbReference type="EMBL" id="MBB5802816.1"/>
    </source>
</evidence>
<dbReference type="EMBL" id="JACHMO010000001">
    <property type="protein sequence ID" value="MBB5802816.1"/>
    <property type="molecule type" value="Genomic_DNA"/>
</dbReference>
<dbReference type="InterPro" id="IPR023393">
    <property type="entry name" value="START-like_dom_sf"/>
</dbReference>
<organism evidence="1 2">
    <name type="scientific">Saccharothrix ecbatanensis</name>
    <dbReference type="NCBI Taxonomy" id="1105145"/>
    <lineage>
        <taxon>Bacteria</taxon>
        <taxon>Bacillati</taxon>
        <taxon>Actinomycetota</taxon>
        <taxon>Actinomycetes</taxon>
        <taxon>Pseudonocardiales</taxon>
        <taxon>Pseudonocardiaceae</taxon>
        <taxon>Saccharothrix</taxon>
    </lineage>
</organism>
<gene>
    <name evidence="1" type="ORF">F4560_002584</name>
</gene>
<dbReference type="AlphaFoldDB" id="A0A7W9HIR9"/>
<dbReference type="Gene3D" id="3.30.530.20">
    <property type="match status" value="1"/>
</dbReference>
<protein>
    <recommendedName>
        <fullName evidence="3">Polyketide cyclase/dehydrase/lipid transport protein</fullName>
    </recommendedName>
</protein>
<name>A0A7W9HIR9_9PSEU</name>
<comment type="caution">
    <text evidence="1">The sequence shown here is derived from an EMBL/GenBank/DDBJ whole genome shotgun (WGS) entry which is preliminary data.</text>
</comment>
<accession>A0A7W9HIR9</accession>